<comment type="similarity">
    <text evidence="2">Belongs to the zinc-containing alcohol dehydrogenase family.</text>
</comment>
<keyword evidence="7" id="KW-1185">Reference proteome</keyword>
<dbReference type="RefSeq" id="WP_310912820.1">
    <property type="nucleotide sequence ID" value="NZ_JAVLVT010000005.1"/>
</dbReference>
<evidence type="ECO:0000256" key="4">
    <source>
        <dbReference type="ARBA" id="ARBA00022833"/>
    </source>
</evidence>
<gene>
    <name evidence="6" type="ORF">RIF23_13405</name>
</gene>
<dbReference type="Gene3D" id="3.90.180.10">
    <property type="entry name" value="Medium-chain alcohol dehydrogenases, catalytic domain"/>
    <property type="match status" value="2"/>
</dbReference>
<accession>A0ABU2H7M5</accession>
<evidence type="ECO:0000256" key="3">
    <source>
        <dbReference type="ARBA" id="ARBA00022723"/>
    </source>
</evidence>
<proteinExistence type="inferred from homology"/>
<dbReference type="InterPro" id="IPR036291">
    <property type="entry name" value="NAD(P)-bd_dom_sf"/>
</dbReference>
<evidence type="ECO:0000256" key="2">
    <source>
        <dbReference type="ARBA" id="ARBA00008072"/>
    </source>
</evidence>
<protein>
    <submittedName>
        <fullName evidence="6">Zinc-binding alcohol dehydrogenase</fullName>
    </submittedName>
</protein>
<dbReference type="SUPFAM" id="SSF50129">
    <property type="entry name" value="GroES-like"/>
    <property type="match status" value="1"/>
</dbReference>
<dbReference type="PANTHER" id="PTHR43350:SF19">
    <property type="entry name" value="D-GULOSIDE 3-DEHYDROGENASE"/>
    <property type="match status" value="1"/>
</dbReference>
<organism evidence="6 7">
    <name type="scientific">Lipingzhangella rawalii</name>
    <dbReference type="NCBI Taxonomy" id="2055835"/>
    <lineage>
        <taxon>Bacteria</taxon>
        <taxon>Bacillati</taxon>
        <taxon>Actinomycetota</taxon>
        <taxon>Actinomycetes</taxon>
        <taxon>Streptosporangiales</taxon>
        <taxon>Nocardiopsidaceae</taxon>
        <taxon>Lipingzhangella</taxon>
    </lineage>
</organism>
<dbReference type="PANTHER" id="PTHR43350">
    <property type="entry name" value="NAD-DEPENDENT ALCOHOL DEHYDROGENASE"/>
    <property type="match status" value="1"/>
</dbReference>
<keyword evidence="4" id="KW-0862">Zinc</keyword>
<evidence type="ECO:0000313" key="7">
    <source>
        <dbReference type="Proteomes" id="UP001250214"/>
    </source>
</evidence>
<dbReference type="Proteomes" id="UP001250214">
    <property type="component" value="Unassembled WGS sequence"/>
</dbReference>
<sequence>MPTEAEALWLRAVGDVDIRPVTVPDPGPDEVLIRTRFSAVSRGTEALVLRGGVPPEQRESMRAPFQEGAFPAPVKYGYLNVGVVEQGPAAWTGTTVFCLYPHQTHYVVPTSAVVPVPSGVPDQRAVLAGTVETAVNALWDAAPRIGDRITVLGAGMVGCAVARLCAGIPGVEVQLVDVESERAGVAAHLGADFATPPEAAGERDLVVHCSATEEGLAHALELAGFEATVLELSWYGDQAVRVPLGAGFHSRRLTLRSSQVGTVSPARQARRSSRQRMELALELLRDPTFDALVTSEGSFAELPRTLPRLARERPPGLAHRVTYAADTMPR</sequence>
<keyword evidence="5" id="KW-0560">Oxidoreductase</keyword>
<dbReference type="Gene3D" id="3.40.50.720">
    <property type="entry name" value="NAD(P)-binding Rossmann-like Domain"/>
    <property type="match status" value="1"/>
</dbReference>
<name>A0ABU2H7M5_9ACTN</name>
<dbReference type="EMBL" id="JAVLVT010000005">
    <property type="protein sequence ID" value="MDS1271293.1"/>
    <property type="molecule type" value="Genomic_DNA"/>
</dbReference>
<comment type="cofactor">
    <cofactor evidence="1">
        <name>Zn(2+)</name>
        <dbReference type="ChEBI" id="CHEBI:29105"/>
    </cofactor>
</comment>
<reference evidence="7" key="1">
    <citation type="submission" date="2023-07" db="EMBL/GenBank/DDBJ databases">
        <title>Novel species in the genus Lipingzhangella isolated from Sambhar Salt Lake.</title>
        <authorList>
            <person name="Jiya N."/>
            <person name="Kajale S."/>
            <person name="Sharma A."/>
        </authorList>
    </citation>
    <scope>NUCLEOTIDE SEQUENCE [LARGE SCALE GENOMIC DNA]</scope>
    <source>
        <strain evidence="7">LS1_29</strain>
    </source>
</reference>
<evidence type="ECO:0000256" key="1">
    <source>
        <dbReference type="ARBA" id="ARBA00001947"/>
    </source>
</evidence>
<evidence type="ECO:0000313" key="6">
    <source>
        <dbReference type="EMBL" id="MDS1271293.1"/>
    </source>
</evidence>
<dbReference type="InterPro" id="IPR011032">
    <property type="entry name" value="GroES-like_sf"/>
</dbReference>
<comment type="caution">
    <text evidence="6">The sequence shown here is derived from an EMBL/GenBank/DDBJ whole genome shotgun (WGS) entry which is preliminary data.</text>
</comment>
<dbReference type="SUPFAM" id="SSF51735">
    <property type="entry name" value="NAD(P)-binding Rossmann-fold domains"/>
    <property type="match status" value="1"/>
</dbReference>
<keyword evidence="3" id="KW-0479">Metal-binding</keyword>
<dbReference type="CDD" id="cd08255">
    <property type="entry name" value="2-desacetyl-2-hydroxyethyl_bacteriochlorophyllide_like"/>
    <property type="match status" value="1"/>
</dbReference>
<evidence type="ECO:0000256" key="5">
    <source>
        <dbReference type="ARBA" id="ARBA00023002"/>
    </source>
</evidence>